<dbReference type="EMBL" id="LUHQ01000002">
    <property type="protein sequence ID" value="OAP09735.1"/>
    <property type="molecule type" value="Genomic_DNA"/>
</dbReference>
<evidence type="ECO:0000313" key="1">
    <source>
        <dbReference type="EMBL" id="OAP09735.1"/>
    </source>
</evidence>
<dbReference type="Proteomes" id="UP000078284">
    <property type="component" value="Chromosome 2"/>
</dbReference>
<accession>A0A178VWV8</accession>
<organism evidence="1 2">
    <name type="scientific">Arabidopsis thaliana</name>
    <name type="common">Mouse-ear cress</name>
    <dbReference type="NCBI Taxonomy" id="3702"/>
    <lineage>
        <taxon>Eukaryota</taxon>
        <taxon>Viridiplantae</taxon>
        <taxon>Streptophyta</taxon>
        <taxon>Embryophyta</taxon>
        <taxon>Tracheophyta</taxon>
        <taxon>Spermatophyta</taxon>
        <taxon>Magnoliopsida</taxon>
        <taxon>eudicotyledons</taxon>
        <taxon>Gunneridae</taxon>
        <taxon>Pentapetalae</taxon>
        <taxon>rosids</taxon>
        <taxon>malvids</taxon>
        <taxon>Brassicales</taxon>
        <taxon>Brassicaceae</taxon>
        <taxon>Camelineae</taxon>
        <taxon>Arabidopsis</taxon>
    </lineage>
</organism>
<sequence length="68" mass="7608">MHPVISHPPSSFPDPFTVGFELLGRVIYLMMKMSDATSTVAIFGNDPRCYIGHRQMYVFRLLIGTCGS</sequence>
<comment type="caution">
    <text evidence="1">The sequence shown here is derived from an EMBL/GenBank/DDBJ whole genome shotgun (WGS) entry which is preliminary data.</text>
</comment>
<dbReference type="AlphaFoldDB" id="A0A178VWV8"/>
<reference evidence="2" key="1">
    <citation type="journal article" date="2016" name="Proc. Natl. Acad. Sci. U.S.A.">
        <title>Chromosome-level assembly of Arabidopsis thaliana Ler reveals the extent of translocation and inversion polymorphisms.</title>
        <authorList>
            <person name="Zapata L."/>
            <person name="Ding J."/>
            <person name="Willing E.M."/>
            <person name="Hartwig B."/>
            <person name="Bezdan D."/>
            <person name="Jiao W.B."/>
            <person name="Patel V."/>
            <person name="Velikkakam James G."/>
            <person name="Koornneef M."/>
            <person name="Ossowski S."/>
            <person name="Schneeberger K."/>
        </authorList>
    </citation>
    <scope>NUCLEOTIDE SEQUENCE [LARGE SCALE GENOMIC DNA]</scope>
    <source>
        <strain evidence="2">cv. Landsberg erecta</strain>
    </source>
</reference>
<name>A0A178VWV8_ARATH</name>
<protein>
    <submittedName>
        <fullName evidence="1">Uncharacterized protein</fullName>
    </submittedName>
</protein>
<evidence type="ECO:0000313" key="2">
    <source>
        <dbReference type="Proteomes" id="UP000078284"/>
    </source>
</evidence>
<gene>
    <name evidence="1" type="ordered locus">AXX17_At2g12480</name>
</gene>
<proteinExistence type="predicted"/>